<feature type="compositionally biased region" description="Basic and acidic residues" evidence="1">
    <location>
        <begin position="10"/>
        <end position="21"/>
    </location>
</feature>
<proteinExistence type="predicted"/>
<organism evidence="2 3">
    <name type="scientific">Ohtaekwangia koreensis</name>
    <dbReference type="NCBI Taxonomy" id="688867"/>
    <lineage>
        <taxon>Bacteria</taxon>
        <taxon>Pseudomonadati</taxon>
        <taxon>Bacteroidota</taxon>
        <taxon>Cytophagia</taxon>
        <taxon>Cytophagales</taxon>
        <taxon>Fulvivirgaceae</taxon>
        <taxon>Ohtaekwangia</taxon>
    </lineage>
</organism>
<keyword evidence="3" id="KW-1185">Reference proteome</keyword>
<dbReference type="EMBL" id="FUZU01000003">
    <property type="protein sequence ID" value="SKC83575.1"/>
    <property type="molecule type" value="Genomic_DNA"/>
</dbReference>
<evidence type="ECO:0000313" key="3">
    <source>
        <dbReference type="Proteomes" id="UP000190961"/>
    </source>
</evidence>
<gene>
    <name evidence="2" type="ORF">SAMN05660236_4488</name>
</gene>
<accession>A0A1T5M614</accession>
<evidence type="ECO:0000256" key="1">
    <source>
        <dbReference type="SAM" id="MobiDB-lite"/>
    </source>
</evidence>
<name>A0A1T5M614_9BACT</name>
<feature type="region of interest" description="Disordered" evidence="1">
    <location>
        <begin position="1"/>
        <end position="39"/>
    </location>
</feature>
<evidence type="ECO:0000313" key="2">
    <source>
        <dbReference type="EMBL" id="SKC83575.1"/>
    </source>
</evidence>
<sequence>MEAVPLYFDSMDKGTRRDDKTCQQGPGNHGFKKIQDSGPEKSPWFAILITLTDRKYSYIRKNKKVRNIP</sequence>
<protein>
    <submittedName>
        <fullName evidence="2">Uncharacterized protein</fullName>
    </submittedName>
</protein>
<dbReference type="AlphaFoldDB" id="A0A1T5M614"/>
<dbReference type="STRING" id="688867.SAMN05660236_4488"/>
<dbReference type="Proteomes" id="UP000190961">
    <property type="component" value="Unassembled WGS sequence"/>
</dbReference>
<reference evidence="2 3" key="1">
    <citation type="submission" date="2017-02" db="EMBL/GenBank/DDBJ databases">
        <authorList>
            <person name="Peterson S.W."/>
        </authorList>
    </citation>
    <scope>NUCLEOTIDE SEQUENCE [LARGE SCALE GENOMIC DNA]</scope>
    <source>
        <strain evidence="2 3">DSM 25262</strain>
    </source>
</reference>